<accession>A0ABV0B665</accession>
<keyword evidence="2" id="KW-1185">Reference proteome</keyword>
<sequence length="310" mass="33816">MTVHSNLERFAGKPVIDFRKSGDIARFAETAPRLRCEYDDKTTLSELLDAMLAEPNSGATQALVFGLWAENGETYEVGPTPAIEKLVSARAQLPDLSALFFGDIISEENEISWIEQGDYSAIWAAFPRLGHFAVRGGNSLSLGSIQHDQLHTLIVEAGGLPKTVVDQALAARAPIRHFELWLGSDEYGADTSVDDFSDLFAGTLFPQLETLALRNSEYSDALAEAIAAAPVLDRIRKLDLSMGTLTDTGARALIASGRLGKLETLDISHHYASPEVVEELRAATPNLVADEPQTAEEWDGERHYYIAVSE</sequence>
<dbReference type="InterPro" id="IPR047722">
    <property type="entry name" value="STM4015-like"/>
</dbReference>
<protein>
    <submittedName>
        <fullName evidence="1">STM4015 family protein</fullName>
    </submittedName>
</protein>
<dbReference type="NCBIfam" id="NF038076">
    <property type="entry name" value="fam_STM4015"/>
    <property type="match status" value="1"/>
</dbReference>
<comment type="caution">
    <text evidence="1">The sequence shown here is derived from an EMBL/GenBank/DDBJ whole genome shotgun (WGS) entry which is preliminary data.</text>
</comment>
<proteinExistence type="predicted"/>
<dbReference type="Proteomes" id="UP001427805">
    <property type="component" value="Unassembled WGS sequence"/>
</dbReference>
<dbReference type="EMBL" id="JBDIZK010000004">
    <property type="protein sequence ID" value="MEN3747065.1"/>
    <property type="molecule type" value="Genomic_DNA"/>
</dbReference>
<reference evidence="1 2" key="1">
    <citation type="submission" date="2024-05" db="EMBL/GenBank/DDBJ databases">
        <title>Sphingomonas sp. HF-S3 16S ribosomal RNA gene Genome sequencing and assembly.</title>
        <authorList>
            <person name="Lee H."/>
        </authorList>
    </citation>
    <scope>NUCLEOTIDE SEQUENCE [LARGE SCALE GENOMIC DNA]</scope>
    <source>
        <strain evidence="1 2">HF-S3</strain>
    </source>
</reference>
<dbReference type="Gene3D" id="3.80.10.10">
    <property type="entry name" value="Ribonuclease Inhibitor"/>
    <property type="match status" value="1"/>
</dbReference>
<dbReference type="RefSeq" id="WP_346246068.1">
    <property type="nucleotide sequence ID" value="NZ_JBDIZK010000004.1"/>
</dbReference>
<organism evidence="1 2">
    <name type="scientific">Sphingomonas rustica</name>
    <dbReference type="NCBI Taxonomy" id="3103142"/>
    <lineage>
        <taxon>Bacteria</taxon>
        <taxon>Pseudomonadati</taxon>
        <taxon>Pseudomonadota</taxon>
        <taxon>Alphaproteobacteria</taxon>
        <taxon>Sphingomonadales</taxon>
        <taxon>Sphingomonadaceae</taxon>
        <taxon>Sphingomonas</taxon>
    </lineage>
</organism>
<evidence type="ECO:0000313" key="2">
    <source>
        <dbReference type="Proteomes" id="UP001427805"/>
    </source>
</evidence>
<dbReference type="InterPro" id="IPR032675">
    <property type="entry name" value="LRR_dom_sf"/>
</dbReference>
<gene>
    <name evidence="1" type="ORF">TPR58_07795</name>
</gene>
<dbReference type="SUPFAM" id="SSF52047">
    <property type="entry name" value="RNI-like"/>
    <property type="match status" value="1"/>
</dbReference>
<evidence type="ECO:0000313" key="1">
    <source>
        <dbReference type="EMBL" id="MEN3747065.1"/>
    </source>
</evidence>
<name>A0ABV0B665_9SPHN</name>